<name>A0A8S4NEL1_OWEFU</name>
<dbReference type="EMBL" id="CAIIXF020000003">
    <property type="protein sequence ID" value="CAH1779475.1"/>
    <property type="molecule type" value="Genomic_DNA"/>
</dbReference>
<dbReference type="AlphaFoldDB" id="A0A8S4NEL1"/>
<protein>
    <submittedName>
        <fullName evidence="1">Uncharacterized protein</fullName>
    </submittedName>
</protein>
<gene>
    <name evidence="1" type="ORF">OFUS_LOCUS6281</name>
</gene>
<dbReference type="Proteomes" id="UP000749559">
    <property type="component" value="Unassembled WGS sequence"/>
</dbReference>
<organism evidence="1 2">
    <name type="scientific">Owenia fusiformis</name>
    <name type="common">Polychaete worm</name>
    <dbReference type="NCBI Taxonomy" id="6347"/>
    <lineage>
        <taxon>Eukaryota</taxon>
        <taxon>Metazoa</taxon>
        <taxon>Spiralia</taxon>
        <taxon>Lophotrochozoa</taxon>
        <taxon>Annelida</taxon>
        <taxon>Polychaeta</taxon>
        <taxon>Sedentaria</taxon>
        <taxon>Canalipalpata</taxon>
        <taxon>Sabellida</taxon>
        <taxon>Oweniida</taxon>
        <taxon>Oweniidae</taxon>
        <taxon>Owenia</taxon>
    </lineage>
</organism>
<keyword evidence="2" id="KW-1185">Reference proteome</keyword>
<comment type="caution">
    <text evidence="1">The sequence shown here is derived from an EMBL/GenBank/DDBJ whole genome shotgun (WGS) entry which is preliminary data.</text>
</comment>
<reference evidence="1" key="1">
    <citation type="submission" date="2022-03" db="EMBL/GenBank/DDBJ databases">
        <authorList>
            <person name="Martin C."/>
        </authorList>
    </citation>
    <scope>NUCLEOTIDE SEQUENCE</scope>
</reference>
<evidence type="ECO:0000313" key="1">
    <source>
        <dbReference type="EMBL" id="CAH1779475.1"/>
    </source>
</evidence>
<accession>A0A8S4NEL1</accession>
<sequence>MPCRILVLLLTGKPKGGNHTDKVVIILKLNGTNDMHRPELPDNVKLTRKVLSCDKYGPFWISWSKKMIKMGTGYMVGTDSLMRAAFKRPDNRRFDV</sequence>
<proteinExistence type="predicted"/>
<evidence type="ECO:0000313" key="2">
    <source>
        <dbReference type="Proteomes" id="UP000749559"/>
    </source>
</evidence>